<dbReference type="AlphaFoldDB" id="A0A934SYZ9"/>
<accession>A0A934SYZ9</accession>
<organism evidence="1 2">
    <name type="scientific">Noviherbaspirillum pedocola</name>
    <dbReference type="NCBI Taxonomy" id="2801341"/>
    <lineage>
        <taxon>Bacteria</taxon>
        <taxon>Pseudomonadati</taxon>
        <taxon>Pseudomonadota</taxon>
        <taxon>Betaproteobacteria</taxon>
        <taxon>Burkholderiales</taxon>
        <taxon>Oxalobacteraceae</taxon>
        <taxon>Noviherbaspirillum</taxon>
    </lineage>
</organism>
<sequence length="109" mass="11892">MPADLKAVFESDPELLPRIMRAGGYPFRRILLAQAARDAAIPIAEEKIDAYALLLTYRASMLSEADLDRMTAGINDACVMALPVTVKNLFDGIPEAAIADMEDRAAIRL</sequence>
<proteinExistence type="predicted"/>
<gene>
    <name evidence="1" type="ORF">JJB74_26855</name>
</gene>
<evidence type="ECO:0000313" key="1">
    <source>
        <dbReference type="EMBL" id="MBK4738259.1"/>
    </source>
</evidence>
<name>A0A934SYZ9_9BURK</name>
<dbReference type="EMBL" id="JAEPBG010000018">
    <property type="protein sequence ID" value="MBK4738259.1"/>
    <property type="molecule type" value="Genomic_DNA"/>
</dbReference>
<evidence type="ECO:0000313" key="2">
    <source>
        <dbReference type="Proteomes" id="UP000622890"/>
    </source>
</evidence>
<reference evidence="1" key="1">
    <citation type="submission" date="2021-01" db="EMBL/GenBank/DDBJ databases">
        <title>Genome sequence of strain Noviherbaspirillum sp. DKR-6.</title>
        <authorList>
            <person name="Chaudhary D.K."/>
        </authorList>
    </citation>
    <scope>NUCLEOTIDE SEQUENCE</scope>
    <source>
        <strain evidence="1">DKR-6</strain>
    </source>
</reference>
<comment type="caution">
    <text evidence="1">The sequence shown here is derived from an EMBL/GenBank/DDBJ whole genome shotgun (WGS) entry which is preliminary data.</text>
</comment>
<keyword evidence="2" id="KW-1185">Reference proteome</keyword>
<dbReference type="Proteomes" id="UP000622890">
    <property type="component" value="Unassembled WGS sequence"/>
</dbReference>
<protein>
    <submittedName>
        <fullName evidence="1">Uncharacterized protein</fullName>
    </submittedName>
</protein>
<dbReference type="RefSeq" id="WP_200597312.1">
    <property type="nucleotide sequence ID" value="NZ_JAEPBG010000018.1"/>
</dbReference>